<evidence type="ECO:0000256" key="1">
    <source>
        <dbReference type="ARBA" id="ARBA00022679"/>
    </source>
</evidence>
<dbReference type="InterPro" id="IPR051531">
    <property type="entry name" value="N-acetyltransferase"/>
</dbReference>
<evidence type="ECO:0000256" key="2">
    <source>
        <dbReference type="ARBA" id="ARBA00023315"/>
    </source>
</evidence>
<keyword evidence="2" id="KW-0012">Acyltransferase</keyword>
<dbReference type="OrthoDB" id="120213at2157"/>
<comment type="similarity">
    <text evidence="3">Belongs to the acetyltransferase family. RimJ subfamily.</text>
</comment>
<comment type="caution">
    <text evidence="5">The sequence shown here is derived from an EMBL/GenBank/DDBJ whole genome shotgun (WGS) entry which is preliminary data.</text>
</comment>
<dbReference type="SUPFAM" id="SSF55729">
    <property type="entry name" value="Acyl-CoA N-acyltransferases (Nat)"/>
    <property type="match status" value="1"/>
</dbReference>
<evidence type="ECO:0000259" key="4">
    <source>
        <dbReference type="Pfam" id="PF13302"/>
    </source>
</evidence>
<dbReference type="RefSeq" id="WP_159525415.1">
    <property type="nucleotide sequence ID" value="NZ_WUUU01000017.1"/>
</dbReference>
<protein>
    <submittedName>
        <fullName evidence="5">GNAT family N-acetyltransferase</fullName>
    </submittedName>
</protein>
<sequence>MPGPVFATGDVVSLHTVEEEDLDFLQRGRNHPEIRRPLTDVDPRNGEQIREYFENSVSSDDGFGFLICRTEDAEPVGAVHVPWIREKHGSGMLMYWVLPEHQGNGYVTEATALALEYAFQERRLAKVYAVVLETNTGSQRVLEKLGFEREGVQRKETFVDGERVDNYRYGILADEWLDN</sequence>
<dbReference type="InterPro" id="IPR000182">
    <property type="entry name" value="GNAT_dom"/>
</dbReference>
<dbReference type="AlphaFoldDB" id="A0A6B0SDN2"/>
<organism evidence="5 6">
    <name type="scientific">Halobacterium bonnevillei</name>
    <dbReference type="NCBI Taxonomy" id="2692200"/>
    <lineage>
        <taxon>Archaea</taxon>
        <taxon>Methanobacteriati</taxon>
        <taxon>Methanobacteriota</taxon>
        <taxon>Stenosarchaea group</taxon>
        <taxon>Halobacteria</taxon>
        <taxon>Halobacteriales</taxon>
        <taxon>Halobacteriaceae</taxon>
        <taxon>Halobacterium</taxon>
    </lineage>
</organism>
<dbReference type="InterPro" id="IPR016181">
    <property type="entry name" value="Acyl_CoA_acyltransferase"/>
</dbReference>
<dbReference type="EMBL" id="WUUU01000017">
    <property type="protein sequence ID" value="MXR19844.1"/>
    <property type="molecule type" value="Genomic_DNA"/>
</dbReference>
<dbReference type="Pfam" id="PF13302">
    <property type="entry name" value="Acetyltransf_3"/>
    <property type="match status" value="1"/>
</dbReference>
<name>A0A6B0SDN2_9EURY</name>
<dbReference type="GO" id="GO:0016747">
    <property type="term" value="F:acyltransferase activity, transferring groups other than amino-acyl groups"/>
    <property type="evidence" value="ECO:0007669"/>
    <property type="project" value="InterPro"/>
</dbReference>
<keyword evidence="1 5" id="KW-0808">Transferase</keyword>
<reference evidence="5 6" key="1">
    <citation type="submission" date="2019-12" db="EMBL/GenBank/DDBJ databases">
        <title>Isolation and characterization of three novel carbon monoxide-oxidizing members of Halobacteria from salione crusts and soils.</title>
        <authorList>
            <person name="Myers M.R."/>
            <person name="King G.M."/>
        </authorList>
    </citation>
    <scope>NUCLEOTIDE SEQUENCE [LARGE SCALE GENOMIC DNA]</scope>
    <source>
        <strain evidence="5 6">PCN9</strain>
    </source>
</reference>
<evidence type="ECO:0000313" key="5">
    <source>
        <dbReference type="EMBL" id="MXR19844.1"/>
    </source>
</evidence>
<evidence type="ECO:0000256" key="3">
    <source>
        <dbReference type="ARBA" id="ARBA00038502"/>
    </source>
</evidence>
<gene>
    <name evidence="5" type="ORF">GRX66_04225</name>
</gene>
<accession>A0A6B0SDN2</accession>
<proteinExistence type="inferred from homology"/>
<evidence type="ECO:0000313" key="6">
    <source>
        <dbReference type="Proteomes" id="UP000471521"/>
    </source>
</evidence>
<keyword evidence="6" id="KW-1185">Reference proteome</keyword>
<feature type="domain" description="N-acetyltransferase" evidence="4">
    <location>
        <begin position="14"/>
        <end position="148"/>
    </location>
</feature>
<dbReference type="PANTHER" id="PTHR43792:SF8">
    <property type="entry name" value="[RIBOSOMAL PROTEIN US5]-ALANINE N-ACETYLTRANSFERASE"/>
    <property type="match status" value="1"/>
</dbReference>
<dbReference type="Gene3D" id="3.40.630.30">
    <property type="match status" value="1"/>
</dbReference>
<dbReference type="Proteomes" id="UP000471521">
    <property type="component" value="Unassembled WGS sequence"/>
</dbReference>
<dbReference type="PANTHER" id="PTHR43792">
    <property type="entry name" value="GNAT FAMILY, PUTATIVE (AFU_ORTHOLOGUE AFUA_3G00765)-RELATED-RELATED"/>
    <property type="match status" value="1"/>
</dbReference>